<protein>
    <submittedName>
        <fullName evidence="1">Uncharacterized protein</fullName>
    </submittedName>
</protein>
<dbReference type="OrthoDB" id="981378at2"/>
<organism evidence="1 2">
    <name type="scientific">Pedobacter insulae</name>
    <dbReference type="NCBI Taxonomy" id="414048"/>
    <lineage>
        <taxon>Bacteria</taxon>
        <taxon>Pseudomonadati</taxon>
        <taxon>Bacteroidota</taxon>
        <taxon>Sphingobacteriia</taxon>
        <taxon>Sphingobacteriales</taxon>
        <taxon>Sphingobacteriaceae</taxon>
        <taxon>Pedobacter</taxon>
    </lineage>
</organism>
<dbReference type="STRING" id="414048.SAMN04489864_11710"/>
<keyword evidence="2" id="KW-1185">Reference proteome</keyword>
<dbReference type="AlphaFoldDB" id="A0A1I3ANA8"/>
<accession>A0A1I3ANA8</accession>
<evidence type="ECO:0000313" key="2">
    <source>
        <dbReference type="Proteomes" id="UP000199666"/>
    </source>
</evidence>
<proteinExistence type="predicted"/>
<evidence type="ECO:0000313" key="1">
    <source>
        <dbReference type="EMBL" id="SFH51493.1"/>
    </source>
</evidence>
<dbReference type="Proteomes" id="UP000199666">
    <property type="component" value="Unassembled WGS sequence"/>
</dbReference>
<name>A0A1I3ANA8_9SPHI</name>
<reference evidence="1 2" key="1">
    <citation type="submission" date="2016-10" db="EMBL/GenBank/DDBJ databases">
        <authorList>
            <person name="de Groot N.N."/>
        </authorList>
    </citation>
    <scope>NUCLEOTIDE SEQUENCE [LARGE SCALE GENOMIC DNA]</scope>
    <source>
        <strain evidence="1 2">DSM 18684</strain>
    </source>
</reference>
<dbReference type="EMBL" id="FOPP01000017">
    <property type="protein sequence ID" value="SFH51493.1"/>
    <property type="molecule type" value="Genomic_DNA"/>
</dbReference>
<dbReference type="RefSeq" id="WP_090998292.1">
    <property type="nucleotide sequence ID" value="NZ_FOPP01000017.1"/>
</dbReference>
<gene>
    <name evidence="1" type="ORF">SAMN04489864_11710</name>
</gene>
<sequence>MPTIEIASINSQGLGLNQDDFALAIIEENKLISHRGLFYNLLLEQDGTIVHVGNPDFKDDKEIGFFADEIIDWSVDPNDQISIPIHDTDDIIDDRGSNQQFIFKILSQYKVEINQILTIAVDNSPNNKVCFLTDYQFGPENANIEIIYTINDFWALHDSGGLTFTQCMKYMANSCAAHNSGLAKVAGNLLHIANLPNSYIFIVYLIVSNDSIK</sequence>